<organism evidence="1 2">
    <name type="scientific">Humibacillus xanthopallidus</name>
    <dbReference type="NCBI Taxonomy" id="412689"/>
    <lineage>
        <taxon>Bacteria</taxon>
        <taxon>Bacillati</taxon>
        <taxon>Actinomycetota</taxon>
        <taxon>Actinomycetes</taxon>
        <taxon>Micrococcales</taxon>
        <taxon>Intrasporangiaceae</taxon>
        <taxon>Humibacillus</taxon>
    </lineage>
</organism>
<evidence type="ECO:0008006" key="3">
    <source>
        <dbReference type="Google" id="ProtNLM"/>
    </source>
</evidence>
<evidence type="ECO:0000313" key="1">
    <source>
        <dbReference type="EMBL" id="TQM55101.1"/>
    </source>
</evidence>
<protein>
    <recommendedName>
        <fullName evidence="3">XRE family transcriptional regulator</fullName>
    </recommendedName>
</protein>
<dbReference type="AlphaFoldDB" id="A0A543H9T4"/>
<dbReference type="EMBL" id="VFPM01000005">
    <property type="protein sequence ID" value="TQM55101.1"/>
    <property type="molecule type" value="Genomic_DNA"/>
</dbReference>
<proteinExistence type="predicted"/>
<gene>
    <name evidence="1" type="ORF">FBY41_4425</name>
</gene>
<reference evidence="1 2" key="1">
    <citation type="submission" date="2019-06" db="EMBL/GenBank/DDBJ databases">
        <title>Genome sequencing of plant associated microbes to promote plant fitness in Sorghum bicolor and Oryza sativa.</title>
        <authorList>
            <person name="Coleman-Derr D."/>
        </authorList>
    </citation>
    <scope>NUCLEOTIDE SEQUENCE [LARGE SCALE GENOMIC DNA]</scope>
    <source>
        <strain evidence="1 2">KV-663</strain>
    </source>
</reference>
<evidence type="ECO:0000313" key="2">
    <source>
        <dbReference type="Proteomes" id="UP000316747"/>
    </source>
</evidence>
<dbReference type="Proteomes" id="UP000316747">
    <property type="component" value="Unassembled WGS sequence"/>
</dbReference>
<name>A0A543H9T4_9MICO</name>
<sequence length="254" mass="27919">MTILFEPTSVHDLSEFEHASSWDEYPSRTPTSSSVAIATLSGWKVSETPLVSDLLSHLERTSGRSRAVLLAELSTRNFVDAFTDVARRTTATALASLVQEMGKRATEYPRVESELDSPKHAGANAWEALAKFFNLANADVSRLVGVSEQTYYNWLRNPDAVPRPVTLRRLLRLRAALTSLTTQLGPEAALHWFTTGTPSRLSRMADGQNSFETVMSEATSELRAAAIQRLRSGTIGRAPEYGGEDLLGAKHIED</sequence>
<keyword evidence="2" id="KW-1185">Reference proteome</keyword>
<accession>A0A543H9T4</accession>
<comment type="caution">
    <text evidence="1">The sequence shown here is derived from an EMBL/GenBank/DDBJ whole genome shotgun (WGS) entry which is preliminary data.</text>
</comment>
<dbReference type="RefSeq" id="WP_141847215.1">
    <property type="nucleotide sequence ID" value="NZ_VFPM01000005.1"/>
</dbReference>